<evidence type="ECO:0000313" key="2">
    <source>
        <dbReference type="Proteomes" id="UP000789920"/>
    </source>
</evidence>
<dbReference type="Proteomes" id="UP000789920">
    <property type="component" value="Unassembled WGS sequence"/>
</dbReference>
<comment type="caution">
    <text evidence="1">The sequence shown here is derived from an EMBL/GenBank/DDBJ whole genome shotgun (WGS) entry which is preliminary data.</text>
</comment>
<accession>A0ACA9PZE4</accession>
<evidence type="ECO:0000313" key="1">
    <source>
        <dbReference type="EMBL" id="CAG8728061.1"/>
    </source>
</evidence>
<reference evidence="1" key="1">
    <citation type="submission" date="2021-06" db="EMBL/GenBank/DDBJ databases">
        <authorList>
            <person name="Kallberg Y."/>
            <person name="Tangrot J."/>
            <person name="Rosling A."/>
        </authorList>
    </citation>
    <scope>NUCLEOTIDE SEQUENCE</scope>
    <source>
        <strain evidence="1">MA461A</strain>
    </source>
</reference>
<gene>
    <name evidence="1" type="ORF">RPERSI_LOCUS11885</name>
</gene>
<organism evidence="1 2">
    <name type="scientific">Racocetra persica</name>
    <dbReference type="NCBI Taxonomy" id="160502"/>
    <lineage>
        <taxon>Eukaryota</taxon>
        <taxon>Fungi</taxon>
        <taxon>Fungi incertae sedis</taxon>
        <taxon>Mucoromycota</taxon>
        <taxon>Glomeromycotina</taxon>
        <taxon>Glomeromycetes</taxon>
        <taxon>Diversisporales</taxon>
        <taxon>Gigasporaceae</taxon>
        <taxon>Racocetra</taxon>
    </lineage>
</organism>
<feature type="non-terminal residue" evidence="1">
    <location>
        <position position="1"/>
    </location>
</feature>
<dbReference type="EMBL" id="CAJVQC010024865">
    <property type="protein sequence ID" value="CAG8728061.1"/>
    <property type="molecule type" value="Genomic_DNA"/>
</dbReference>
<protein>
    <submittedName>
        <fullName evidence="1">21781_t:CDS:1</fullName>
    </submittedName>
</protein>
<sequence length="71" mass="8338">LQGSNKIRVLPKKSQIEKILQKLISKDNNYTRDNRIKEMKSYEGSSVNWEVNGEENIIQFLKKLIQMLGKM</sequence>
<name>A0ACA9PZE4_9GLOM</name>
<keyword evidence="2" id="KW-1185">Reference proteome</keyword>
<proteinExistence type="predicted"/>